<dbReference type="SUPFAM" id="SSF53300">
    <property type="entry name" value="vWA-like"/>
    <property type="match status" value="2"/>
</dbReference>
<dbReference type="CDD" id="cd01450">
    <property type="entry name" value="vWFA_subfamily_ECM"/>
    <property type="match status" value="2"/>
</dbReference>
<accession>A0AAU9XV24</accession>
<evidence type="ECO:0000313" key="8">
    <source>
        <dbReference type="EMBL" id="CAH3158716.1"/>
    </source>
</evidence>
<comment type="subcellular location">
    <subcellularLocation>
        <location evidence="1">Membrane</location>
        <topology evidence="1">Single-pass membrane protein</topology>
    </subcellularLocation>
</comment>
<dbReference type="InterPro" id="IPR036465">
    <property type="entry name" value="vWFA_dom_sf"/>
</dbReference>
<feature type="region of interest" description="Disordered" evidence="6">
    <location>
        <begin position="632"/>
        <end position="652"/>
    </location>
</feature>
<evidence type="ECO:0000259" key="7">
    <source>
        <dbReference type="PROSITE" id="PS50234"/>
    </source>
</evidence>
<feature type="non-terminal residue" evidence="8">
    <location>
        <position position="1"/>
    </location>
</feature>
<evidence type="ECO:0000256" key="6">
    <source>
        <dbReference type="SAM" id="MobiDB-lite"/>
    </source>
</evidence>
<sequence>EPRTEIEYQPIGEVERKEINESSTSEVSNNPLPAEPEHAQVVSTEHETNVDPSKTSMPASTSIQLPEVPPVSGRPPGSEKEPLPPPSVEPAECHKVMDLGILMDSSHYISSSLWEEEKSIVVTLMDKLDITLLGTHMSVMTLSSEVEFPIPFNGYRDKVDLKRKIAELPYNYHSGLSRVDLGLSAVKERMFDPRVGVRAKVPRALLMFTNGLTDGSQSAKILQAVDDLKVAQIKVIYVKLGNVTNQDFLTTARKDSLVFSENDIDGLSGALLDTCVEICSKKSTKPVTLAASVPSLAPTPSPWPATQPAPAPYPAPIQQPPVQCPIPGCSFPLVCVQASIYATCVPPPNPSASTNNSCSTPGPCLTTVTKTATDTKTLVSTSTQTETSTAIATITNTKTTTNTALTTQTHTQTDVVTATSTLTTTNTQVATSTHHTTETSTAVTTSHLPVTSTKTLTATSTRIVNTTDTHNLTTTDVIRTTAKSTNIVTRTANKTNTHTLTTTKTDTVTSTGITTSTLLTTATATNTVNTTHLATETLTETLTTVAIQTSTSTYNATNVITATTTSTATATSTAFLTATSTAKTTETLTATSTAILTQTLTNTHNQTLTQTKTLTATSTRVVTTCSANCTKMEPTPSRSATPTVSSSVAPNPATPGCTVNYTKLGCFKDDRKKPRPLPELLSTDRDSRSKVFSGKTIDWNNWDTYMIGLVCRCAEAAKAKKYNYFSLQHFGECWSGPEAGETYNRAGSSDQCVTKGYKECDPNDKEECVGDKNVNFVYGIDVTGTVTTPTKPPTPTPPAEPSCDQALDIGVVIDSSDSITLEDYNLCLTFVADLAKRFKVSEQETHFGAIVFSTTPQLQFSFADKEFYKLKRLRKKIRSFPYLAEGTRTDLALTLADLELFSEQGGDRLDKPDVLIVITDGRTHPVLSKPYPEVLQPLQAKNVRVIAVGVGKDADSKELTAIAMNDKNHVLKVDQYKDLVKILDIILKESCHKGFLLLPTATPPTAITTPPPSPAMAANLRKCNIEYQKLGCFVDKQPKTSTLALPEKMLKEVVNWDQWNVWLPDFVCRCANLVYENNYNVFGIHLFGECWSGVKAGDTYNMYGTAEECLDTNQQQCGVKSVRECSGDQNSNFVYRIIISQGAQVEPSPVPETAKKRHGLKENCLVDFIKRGCVNDLQSRRPLPQLMFTDLDINNAKFSGFPVDWGSWNSYMDDVVCRCAEISRSKGFDYFGLGNFGECWSGKGAQKTYDKENTSPFCITKEFAECNAEDEHVCSGNKTTAFIYSVKENHNPKKEKDCFTQFQNVGCYEDKQISPRPIPELIFTDMDINSPKYSGKKVQLGELDTYIDDVLCRCAERSQKLGYEYFGVQNHGECFSGNNVEQSYSKDGSSKQCITRDFQQCPEIKPSSKETQQDCIGVQGSNYVYRIRNLAKESKMDVEKLHLGK</sequence>
<feature type="domain" description="VWFA" evidence="7">
    <location>
        <begin position="808"/>
        <end position="986"/>
    </location>
</feature>
<dbReference type="SMART" id="SM00327">
    <property type="entry name" value="VWA"/>
    <property type="match status" value="2"/>
</dbReference>
<protein>
    <recommendedName>
        <fullName evidence="7">VWFA domain-containing protein</fullName>
    </recommendedName>
</protein>
<evidence type="ECO:0000256" key="3">
    <source>
        <dbReference type="ARBA" id="ARBA00022729"/>
    </source>
</evidence>
<dbReference type="Gene3D" id="3.40.50.410">
    <property type="entry name" value="von Willebrand factor, type A domain"/>
    <property type="match status" value="2"/>
</dbReference>
<organism evidence="8 9">
    <name type="scientific">Pocillopora meandrina</name>
    <dbReference type="NCBI Taxonomy" id="46732"/>
    <lineage>
        <taxon>Eukaryota</taxon>
        <taxon>Metazoa</taxon>
        <taxon>Cnidaria</taxon>
        <taxon>Anthozoa</taxon>
        <taxon>Hexacorallia</taxon>
        <taxon>Scleractinia</taxon>
        <taxon>Astrocoeniina</taxon>
        <taxon>Pocilloporidae</taxon>
        <taxon>Pocillopora</taxon>
    </lineage>
</organism>
<feature type="domain" description="VWFA" evidence="7">
    <location>
        <begin position="98"/>
        <end position="275"/>
    </location>
</feature>
<dbReference type="PROSITE" id="PS50234">
    <property type="entry name" value="VWFA"/>
    <property type="match status" value="2"/>
</dbReference>
<dbReference type="PRINTS" id="PR00453">
    <property type="entry name" value="VWFADOMAIN"/>
</dbReference>
<evidence type="ECO:0000256" key="2">
    <source>
        <dbReference type="ARBA" id="ARBA00022692"/>
    </source>
</evidence>
<keyword evidence="9" id="KW-1185">Reference proteome</keyword>
<keyword evidence="2" id="KW-0812">Transmembrane</keyword>
<evidence type="ECO:0000313" key="9">
    <source>
        <dbReference type="Proteomes" id="UP001159428"/>
    </source>
</evidence>
<dbReference type="PANTHER" id="PTHR16059">
    <property type="entry name" value="ANTHRAX TOXIN RECEPTOR"/>
    <property type="match status" value="1"/>
</dbReference>
<feature type="compositionally biased region" description="Polar residues" evidence="6">
    <location>
        <begin position="636"/>
        <end position="649"/>
    </location>
</feature>
<keyword evidence="3" id="KW-0732">Signal</keyword>
<name>A0AAU9XV24_9CNID</name>
<feature type="compositionally biased region" description="Polar residues" evidence="6">
    <location>
        <begin position="50"/>
        <end position="64"/>
    </location>
</feature>
<feature type="region of interest" description="Disordered" evidence="6">
    <location>
        <begin position="1"/>
        <end position="88"/>
    </location>
</feature>
<dbReference type="InterPro" id="IPR002035">
    <property type="entry name" value="VWF_A"/>
</dbReference>
<feature type="compositionally biased region" description="Polar residues" evidence="6">
    <location>
        <begin position="21"/>
        <end position="31"/>
    </location>
</feature>
<evidence type="ECO:0000256" key="5">
    <source>
        <dbReference type="ARBA" id="ARBA00023136"/>
    </source>
</evidence>
<evidence type="ECO:0000256" key="4">
    <source>
        <dbReference type="ARBA" id="ARBA00022989"/>
    </source>
</evidence>
<reference evidence="8 9" key="1">
    <citation type="submission" date="2022-05" db="EMBL/GenBank/DDBJ databases">
        <authorList>
            <consortium name="Genoscope - CEA"/>
            <person name="William W."/>
        </authorList>
    </citation>
    <scope>NUCLEOTIDE SEQUENCE [LARGE SCALE GENOMIC DNA]</scope>
</reference>
<proteinExistence type="predicted"/>
<gene>
    <name evidence="8" type="ORF">PMEA_00030606</name>
</gene>
<dbReference type="PANTHER" id="PTHR16059:SF25">
    <property type="entry name" value="LYSOZYME"/>
    <property type="match status" value="1"/>
</dbReference>
<evidence type="ECO:0000256" key="1">
    <source>
        <dbReference type="ARBA" id="ARBA00004167"/>
    </source>
</evidence>
<keyword evidence="4" id="KW-1133">Transmembrane helix</keyword>
<dbReference type="GO" id="GO:0016020">
    <property type="term" value="C:membrane"/>
    <property type="evidence" value="ECO:0007669"/>
    <property type="project" value="UniProtKB-SubCell"/>
</dbReference>
<dbReference type="Pfam" id="PF00092">
    <property type="entry name" value="VWA"/>
    <property type="match status" value="2"/>
</dbReference>
<keyword evidence="5" id="KW-0472">Membrane</keyword>
<dbReference type="EMBL" id="CALNXJ010000068">
    <property type="protein sequence ID" value="CAH3158716.1"/>
    <property type="molecule type" value="Genomic_DNA"/>
</dbReference>
<dbReference type="Proteomes" id="UP001159428">
    <property type="component" value="Unassembled WGS sequence"/>
</dbReference>
<comment type="caution">
    <text evidence="8">The sequence shown here is derived from an EMBL/GenBank/DDBJ whole genome shotgun (WGS) entry which is preliminary data.</text>
</comment>